<dbReference type="HOGENOM" id="CLU_134406_0_0_6"/>
<gene>
    <name evidence="1" type="ordered locus">Psyc_0019</name>
</gene>
<accession>Q4FVR5</accession>
<sequence length="169" mass="19503">MDNISLNKNPFNSEVELGLRALVILVSSYPKSYKLHDLVVLDYFLVHSKDLSNDSEESLHPPVPFRSGELLIKRNNLEKGLHLYMHKGLVELNLSDQGFEYSASESSRYFLDLLSNNYTMSLTKKADWLSENLKKFTENELNQIIDQNLKSWHFDTFSETNLIKGNSDD</sequence>
<protein>
    <recommendedName>
        <fullName evidence="3">Threonine transporter</fullName>
    </recommendedName>
</protein>
<reference evidence="1 2" key="1">
    <citation type="journal article" date="2010" name="Appl. Environ. Microbiol.">
        <title>The genome sequence of Psychrobacter arcticus 273-4, a psychroactive Siberian permafrost bacterium, reveals mechanisms for adaptation to low-temperature growth.</title>
        <authorList>
            <person name="Ayala-del-Rio H.L."/>
            <person name="Chain P.S."/>
            <person name="Grzymski J.J."/>
            <person name="Ponder M.A."/>
            <person name="Ivanova N."/>
            <person name="Bergholz P.W."/>
            <person name="Di Bartolo G."/>
            <person name="Hauser L."/>
            <person name="Land M."/>
            <person name="Bakermans C."/>
            <person name="Rodrigues D."/>
            <person name="Klappenbach J."/>
            <person name="Zarka D."/>
            <person name="Larimer F."/>
            <person name="Richardson P."/>
            <person name="Murray A."/>
            <person name="Thomashow M."/>
            <person name="Tiedje J.M."/>
        </authorList>
    </citation>
    <scope>NUCLEOTIDE SEQUENCE [LARGE SCALE GENOMIC DNA]</scope>
    <source>
        <strain evidence="2">DSM 17307 / VKM B-2377 / 273-4</strain>
    </source>
</reference>
<dbReference type="KEGG" id="par:Psyc_0019"/>
<dbReference type="Pfam" id="PF20288">
    <property type="entry name" value="MC2"/>
    <property type="match status" value="1"/>
</dbReference>
<dbReference type="InterPro" id="IPR046904">
    <property type="entry name" value="ABC-3C_MC2"/>
</dbReference>
<keyword evidence="2" id="KW-1185">Reference proteome</keyword>
<evidence type="ECO:0008006" key="3">
    <source>
        <dbReference type="Google" id="ProtNLM"/>
    </source>
</evidence>
<evidence type="ECO:0000313" key="2">
    <source>
        <dbReference type="Proteomes" id="UP000000546"/>
    </source>
</evidence>
<dbReference type="Proteomes" id="UP000000546">
    <property type="component" value="Chromosome"/>
</dbReference>
<dbReference type="eggNOG" id="ENOG5032RUZ">
    <property type="taxonomic scope" value="Bacteria"/>
</dbReference>
<dbReference type="RefSeq" id="WP_011279332.1">
    <property type="nucleotide sequence ID" value="NC_007204.1"/>
</dbReference>
<dbReference type="STRING" id="259536.Psyc_0019"/>
<evidence type="ECO:0000313" key="1">
    <source>
        <dbReference type="EMBL" id="AAZ17893.1"/>
    </source>
</evidence>
<name>Q4FVR5_PSYA2</name>
<proteinExistence type="predicted"/>
<dbReference type="EMBL" id="CP000082">
    <property type="protein sequence ID" value="AAZ17893.1"/>
    <property type="molecule type" value="Genomic_DNA"/>
</dbReference>
<dbReference type="AlphaFoldDB" id="Q4FVR5"/>
<organism evidence="1 2">
    <name type="scientific">Psychrobacter arcticus (strain DSM 17307 / VKM B-2377 / 273-4)</name>
    <dbReference type="NCBI Taxonomy" id="259536"/>
    <lineage>
        <taxon>Bacteria</taxon>
        <taxon>Pseudomonadati</taxon>
        <taxon>Pseudomonadota</taxon>
        <taxon>Gammaproteobacteria</taxon>
        <taxon>Moraxellales</taxon>
        <taxon>Moraxellaceae</taxon>
        <taxon>Psychrobacter</taxon>
    </lineage>
</organism>
<dbReference type="OrthoDB" id="8662245at2"/>